<protein>
    <recommendedName>
        <fullName evidence="4">HTH arsR-type domain-containing protein</fullName>
    </recommendedName>
</protein>
<dbReference type="PROSITE" id="PS50987">
    <property type="entry name" value="HTH_ARSR_2"/>
    <property type="match status" value="1"/>
</dbReference>
<dbReference type="GO" id="GO:0003677">
    <property type="term" value="F:DNA binding"/>
    <property type="evidence" value="ECO:0007669"/>
    <property type="project" value="UniProtKB-KW"/>
</dbReference>
<dbReference type="InterPro" id="IPR036390">
    <property type="entry name" value="WH_DNA-bd_sf"/>
</dbReference>
<keyword evidence="3" id="KW-0804">Transcription</keyword>
<dbReference type="EMBL" id="MWDQ01000128">
    <property type="protein sequence ID" value="OQB72452.1"/>
    <property type="molecule type" value="Genomic_DNA"/>
</dbReference>
<dbReference type="InterPro" id="IPR051011">
    <property type="entry name" value="Metal_resp_trans_reg"/>
</dbReference>
<keyword evidence="2" id="KW-0238">DNA-binding</keyword>
<dbReference type="Pfam" id="PF01022">
    <property type="entry name" value="HTH_5"/>
    <property type="match status" value="1"/>
</dbReference>
<evidence type="ECO:0000313" key="5">
    <source>
        <dbReference type="EMBL" id="OQB72452.1"/>
    </source>
</evidence>
<sequence length="108" mass="12769">MKAKHNNNKMPGTEISQVVEFLKVIDEENRLKILWLLRKGEKCVCEIWPCLELAQNLTSHHLKILRDFGLVTTRQEGLNVIYSINKKVIKENSKLLNKYLNLLWRVRK</sequence>
<organism evidence="5">
    <name type="scientific">candidate division TA06 bacterium ADurb.Bin131</name>
    <dbReference type="NCBI Taxonomy" id="1852827"/>
    <lineage>
        <taxon>Bacteria</taxon>
        <taxon>Bacteria division TA06</taxon>
    </lineage>
</organism>
<evidence type="ECO:0000256" key="2">
    <source>
        <dbReference type="ARBA" id="ARBA00023125"/>
    </source>
</evidence>
<proteinExistence type="predicted"/>
<dbReference type="Gene3D" id="1.10.10.10">
    <property type="entry name" value="Winged helix-like DNA-binding domain superfamily/Winged helix DNA-binding domain"/>
    <property type="match status" value="1"/>
</dbReference>
<keyword evidence="1" id="KW-0805">Transcription regulation</keyword>
<evidence type="ECO:0000256" key="1">
    <source>
        <dbReference type="ARBA" id="ARBA00023015"/>
    </source>
</evidence>
<evidence type="ECO:0000256" key="3">
    <source>
        <dbReference type="ARBA" id="ARBA00023163"/>
    </source>
</evidence>
<feature type="domain" description="HTH arsR-type" evidence="4">
    <location>
        <begin position="10"/>
        <end position="107"/>
    </location>
</feature>
<dbReference type="PANTHER" id="PTHR43132:SF2">
    <property type="entry name" value="ARSENICAL RESISTANCE OPERON REPRESSOR ARSR-RELATED"/>
    <property type="match status" value="1"/>
</dbReference>
<dbReference type="CDD" id="cd00090">
    <property type="entry name" value="HTH_ARSR"/>
    <property type="match status" value="1"/>
</dbReference>
<dbReference type="InterPro" id="IPR011991">
    <property type="entry name" value="ArsR-like_HTH"/>
</dbReference>
<dbReference type="InterPro" id="IPR001845">
    <property type="entry name" value="HTH_ArsR_DNA-bd_dom"/>
</dbReference>
<evidence type="ECO:0000259" key="4">
    <source>
        <dbReference type="PROSITE" id="PS50987"/>
    </source>
</evidence>
<dbReference type="NCBIfam" id="NF033788">
    <property type="entry name" value="HTH_metalloreg"/>
    <property type="match status" value="1"/>
</dbReference>
<accession>A0A1V6C6C8</accession>
<reference evidence="5" key="1">
    <citation type="submission" date="2017-02" db="EMBL/GenBank/DDBJ databases">
        <title>Delving into the versatile metabolic prowess of the omnipresent phylum Bacteroidetes.</title>
        <authorList>
            <person name="Nobu M.K."/>
            <person name="Mei R."/>
            <person name="Narihiro T."/>
            <person name="Kuroda K."/>
            <person name="Liu W.-T."/>
        </authorList>
    </citation>
    <scope>NUCLEOTIDE SEQUENCE</scope>
    <source>
        <strain evidence="5">ADurb.Bin131</strain>
    </source>
</reference>
<dbReference type="GO" id="GO:0003700">
    <property type="term" value="F:DNA-binding transcription factor activity"/>
    <property type="evidence" value="ECO:0007669"/>
    <property type="project" value="InterPro"/>
</dbReference>
<dbReference type="PANTHER" id="PTHR43132">
    <property type="entry name" value="ARSENICAL RESISTANCE OPERON REPRESSOR ARSR-RELATED"/>
    <property type="match status" value="1"/>
</dbReference>
<gene>
    <name evidence="5" type="ORF">BWX89_01319</name>
</gene>
<dbReference type="SMART" id="SM00418">
    <property type="entry name" value="HTH_ARSR"/>
    <property type="match status" value="1"/>
</dbReference>
<dbReference type="Proteomes" id="UP000485562">
    <property type="component" value="Unassembled WGS sequence"/>
</dbReference>
<comment type="caution">
    <text evidence="5">The sequence shown here is derived from an EMBL/GenBank/DDBJ whole genome shotgun (WGS) entry which is preliminary data.</text>
</comment>
<dbReference type="AlphaFoldDB" id="A0A1V6C6C8"/>
<dbReference type="SUPFAM" id="SSF46785">
    <property type="entry name" value="Winged helix' DNA-binding domain"/>
    <property type="match status" value="1"/>
</dbReference>
<dbReference type="PRINTS" id="PR00778">
    <property type="entry name" value="HTHARSR"/>
</dbReference>
<dbReference type="InterPro" id="IPR036388">
    <property type="entry name" value="WH-like_DNA-bd_sf"/>
</dbReference>
<name>A0A1V6C6C8_UNCT6</name>